<proteinExistence type="predicted"/>
<protein>
    <submittedName>
        <fullName evidence="2">Uncharacterized protein</fullName>
    </submittedName>
</protein>
<dbReference type="AlphaFoldDB" id="A0A2S2QHJ3"/>
<gene>
    <name evidence="2" type="ORF">g.183325</name>
</gene>
<sequence>MLKSRHSRTCAGGEVGAVFFGRLRPGFTRTVSRDVIVEMTDDGGVRGSRIRFFEGRPRDAVKNSNRREILRATTSSGGRGIGRSARKTSAWTRANDVMTNTDRGGAV</sequence>
<dbReference type="EMBL" id="GGMS01008005">
    <property type="protein sequence ID" value="MBY77208.1"/>
    <property type="molecule type" value="Transcribed_RNA"/>
</dbReference>
<feature type="compositionally biased region" description="Polar residues" evidence="1">
    <location>
        <begin position="87"/>
        <end position="107"/>
    </location>
</feature>
<evidence type="ECO:0000313" key="2">
    <source>
        <dbReference type="EMBL" id="MBY77208.1"/>
    </source>
</evidence>
<reference evidence="2" key="1">
    <citation type="submission" date="2018-04" db="EMBL/GenBank/DDBJ databases">
        <title>Transcriptome assembly of Sipha flava.</title>
        <authorList>
            <person name="Scully E.D."/>
            <person name="Geib S.M."/>
            <person name="Palmer N.A."/>
            <person name="Koch K."/>
            <person name="Bradshaw J."/>
            <person name="Heng-Moss T."/>
            <person name="Sarath G."/>
        </authorList>
    </citation>
    <scope>NUCLEOTIDE SEQUENCE</scope>
</reference>
<name>A0A2S2QHJ3_9HEMI</name>
<evidence type="ECO:0000256" key="1">
    <source>
        <dbReference type="SAM" id="MobiDB-lite"/>
    </source>
</evidence>
<organism evidence="2">
    <name type="scientific">Sipha flava</name>
    <name type="common">yellow sugarcane aphid</name>
    <dbReference type="NCBI Taxonomy" id="143950"/>
    <lineage>
        <taxon>Eukaryota</taxon>
        <taxon>Metazoa</taxon>
        <taxon>Ecdysozoa</taxon>
        <taxon>Arthropoda</taxon>
        <taxon>Hexapoda</taxon>
        <taxon>Insecta</taxon>
        <taxon>Pterygota</taxon>
        <taxon>Neoptera</taxon>
        <taxon>Paraneoptera</taxon>
        <taxon>Hemiptera</taxon>
        <taxon>Sternorrhyncha</taxon>
        <taxon>Aphidomorpha</taxon>
        <taxon>Aphidoidea</taxon>
        <taxon>Aphididae</taxon>
        <taxon>Sipha</taxon>
    </lineage>
</organism>
<accession>A0A2S2QHJ3</accession>
<feature type="region of interest" description="Disordered" evidence="1">
    <location>
        <begin position="70"/>
        <end position="107"/>
    </location>
</feature>